<evidence type="ECO:0000256" key="4">
    <source>
        <dbReference type="RuleBase" id="RU000363"/>
    </source>
</evidence>
<dbReference type="AlphaFoldDB" id="R7YXK5"/>
<comment type="similarity">
    <text evidence="1 4">Belongs to the short-chain dehydrogenases/reductases (SDR) family.</text>
</comment>
<keyword evidence="3" id="KW-0560">Oxidoreductase</keyword>
<dbReference type="PRINTS" id="PR00081">
    <property type="entry name" value="GDHRDH"/>
</dbReference>
<dbReference type="EMBL" id="JH767580">
    <property type="protein sequence ID" value="EON66411.1"/>
    <property type="molecule type" value="Genomic_DNA"/>
</dbReference>
<dbReference type="PANTHER" id="PTHR24320">
    <property type="entry name" value="RETINOL DEHYDROGENASE"/>
    <property type="match status" value="1"/>
</dbReference>
<dbReference type="RefSeq" id="XP_007781728.1">
    <property type="nucleotide sequence ID" value="XM_007783538.1"/>
</dbReference>
<evidence type="ECO:0008006" key="7">
    <source>
        <dbReference type="Google" id="ProtNLM"/>
    </source>
</evidence>
<dbReference type="Gene3D" id="3.40.50.720">
    <property type="entry name" value="NAD(P)-binding Rossmann-like Domain"/>
    <property type="match status" value="1"/>
</dbReference>
<organism evidence="5 6">
    <name type="scientific">Coniosporium apollinis (strain CBS 100218)</name>
    <name type="common">Rock-inhabiting black yeast</name>
    <dbReference type="NCBI Taxonomy" id="1168221"/>
    <lineage>
        <taxon>Eukaryota</taxon>
        <taxon>Fungi</taxon>
        <taxon>Dikarya</taxon>
        <taxon>Ascomycota</taxon>
        <taxon>Pezizomycotina</taxon>
        <taxon>Dothideomycetes</taxon>
        <taxon>Dothideomycetes incertae sedis</taxon>
        <taxon>Coniosporium</taxon>
    </lineage>
</organism>
<evidence type="ECO:0000313" key="6">
    <source>
        <dbReference type="Proteomes" id="UP000016924"/>
    </source>
</evidence>
<protein>
    <recommendedName>
        <fullName evidence="7">Oxidoreductase</fullName>
    </recommendedName>
</protein>
<evidence type="ECO:0000256" key="2">
    <source>
        <dbReference type="ARBA" id="ARBA00022857"/>
    </source>
</evidence>
<proteinExistence type="inferred from homology"/>
<dbReference type="STRING" id="1168221.R7YXK5"/>
<dbReference type="Pfam" id="PF00106">
    <property type="entry name" value="adh_short"/>
    <property type="match status" value="1"/>
</dbReference>
<evidence type="ECO:0000256" key="1">
    <source>
        <dbReference type="ARBA" id="ARBA00006484"/>
    </source>
</evidence>
<dbReference type="InterPro" id="IPR002347">
    <property type="entry name" value="SDR_fam"/>
</dbReference>
<keyword evidence="6" id="KW-1185">Reference proteome</keyword>
<dbReference type="OMA" id="NTTWCAT"/>
<dbReference type="HOGENOM" id="CLU_010194_44_6_1"/>
<dbReference type="InterPro" id="IPR036291">
    <property type="entry name" value="NAD(P)-bd_dom_sf"/>
</dbReference>
<keyword evidence="2" id="KW-0521">NADP</keyword>
<evidence type="ECO:0000256" key="3">
    <source>
        <dbReference type="ARBA" id="ARBA00023002"/>
    </source>
</evidence>
<dbReference type="PANTHER" id="PTHR24320:SF282">
    <property type="entry name" value="WW DOMAIN-CONTAINING OXIDOREDUCTASE"/>
    <property type="match status" value="1"/>
</dbReference>
<reference evidence="6" key="1">
    <citation type="submission" date="2012-06" db="EMBL/GenBank/DDBJ databases">
        <title>The genome sequence of Coniosporium apollinis CBS 100218.</title>
        <authorList>
            <consortium name="The Broad Institute Genome Sequencing Platform"/>
            <person name="Cuomo C."/>
            <person name="Gorbushina A."/>
            <person name="Noack S."/>
            <person name="Walker B."/>
            <person name="Young S.K."/>
            <person name="Zeng Q."/>
            <person name="Gargeya S."/>
            <person name="Fitzgerald M."/>
            <person name="Haas B."/>
            <person name="Abouelleil A."/>
            <person name="Alvarado L."/>
            <person name="Arachchi H.M."/>
            <person name="Berlin A.M."/>
            <person name="Chapman S.B."/>
            <person name="Goldberg J."/>
            <person name="Griggs A."/>
            <person name="Gujja S."/>
            <person name="Hansen M."/>
            <person name="Howarth C."/>
            <person name="Imamovic A."/>
            <person name="Larimer J."/>
            <person name="McCowan C."/>
            <person name="Montmayeur A."/>
            <person name="Murphy C."/>
            <person name="Neiman D."/>
            <person name="Pearson M."/>
            <person name="Priest M."/>
            <person name="Roberts A."/>
            <person name="Saif S."/>
            <person name="Shea T."/>
            <person name="Sisk P."/>
            <person name="Sykes S."/>
            <person name="Wortman J."/>
            <person name="Nusbaum C."/>
            <person name="Birren B."/>
        </authorList>
    </citation>
    <scope>NUCLEOTIDE SEQUENCE [LARGE SCALE GENOMIC DNA]</scope>
    <source>
        <strain evidence="6">CBS 100218</strain>
    </source>
</reference>
<accession>R7YXK5</accession>
<dbReference type="Proteomes" id="UP000016924">
    <property type="component" value="Unassembled WGS sequence"/>
</dbReference>
<dbReference type="GeneID" id="19902819"/>
<evidence type="ECO:0000313" key="5">
    <source>
        <dbReference type="EMBL" id="EON66411.1"/>
    </source>
</evidence>
<sequence length="309" mass="33115">MAWFGGNTFEPAKDIPDLSGKVILVTGGNTGLGRETIHQLAAHNPSAIYLAARSASKAASAIASIKSTLPNARITHLPLDLTSFASIAAAAATFTARSSRLDMLINNAGIMAAPFALTPQGHEIQFATNHVGHFLLTALLLPTLQRTAEQPGADVRVVNVSSAGHAMAPSSGIVWDQASLEGWSTWRRYGQSKLANILFTRELARRYPQITSVAVHPGVILTELYKPNEETNTLVRWGVGLLGSFVMGTVQEGAKNQLWAAVAGKEEVRNGAYYVPVGKLSKGSEYAGDEKLAEELWRWSEAEVGKHGF</sequence>
<dbReference type="SUPFAM" id="SSF51735">
    <property type="entry name" value="NAD(P)-binding Rossmann-fold domains"/>
    <property type="match status" value="1"/>
</dbReference>
<dbReference type="PRINTS" id="PR00080">
    <property type="entry name" value="SDRFAMILY"/>
</dbReference>
<dbReference type="eggNOG" id="KOG1208">
    <property type="taxonomic scope" value="Eukaryota"/>
</dbReference>
<name>R7YXK5_CONA1</name>
<gene>
    <name evidence="5" type="ORF">W97_05508</name>
</gene>
<dbReference type="OrthoDB" id="191139at2759"/>
<dbReference type="GO" id="GO:0016491">
    <property type="term" value="F:oxidoreductase activity"/>
    <property type="evidence" value="ECO:0007669"/>
    <property type="project" value="UniProtKB-KW"/>
</dbReference>